<evidence type="ECO:0000313" key="21">
    <source>
        <dbReference type="Proteomes" id="UP000032900"/>
    </source>
</evidence>
<keyword evidence="12" id="KW-0573">Peptidoglycan synthesis</keyword>
<evidence type="ECO:0000256" key="15">
    <source>
        <dbReference type="ARBA" id="ARBA00023316"/>
    </source>
</evidence>
<keyword evidence="14" id="KW-0511">Multifunctional enzyme</keyword>
<evidence type="ECO:0000256" key="14">
    <source>
        <dbReference type="ARBA" id="ARBA00023268"/>
    </source>
</evidence>
<sequence>MVYSTDGAMMGKYYIQNRLTIDNDHISIHIKNALVATEDSRFFEHKGLDFISLGRVFVKTILLRDTRQGGGSTISQQLAKNLYPRRKIGFLSFPVNKIREIFIAARLEKHFSKEEILGLYLNTVPFGEDIYGIEVAANRFFAKPSSSLTPPEAATLVGMLAANTAYNPRRHPERSMLRRNVVLDRMQDNGFLSQEETDTYKKAPIKTTYTRLDSNHGPAPWFMEQVRMQAESILKQNPASPYNIYTDGLRIRTTIDSRLQSFAVTATKNHLDYLQNLFEEHWKGRDPWQHNPEIFNTALRKTDRYQLLRDKGLEEAAILEELNKKVPTTIYTHEGEQQMTISPIDSLKRALRILHTGFVAMDPSTGHVLSWVGGVDFKYFKYDHVTSRRQVGSTFKPIVYATALNQGYDPCEFISNEQRVYEQFDNWEPANSDGEHEGYYSMKGGLIHSVNTIAAEVINKTGVNSVISTARAMGITSPIPTVPSIALGTADISLLEMVTAYTAFANYGRAQKPVLILKIEDAEGRVLYEAEPSGFMEEAFNEETARMMVQILRGVIERGTGSASIAGITCKAITAGRRVPHKTMPMAGLSALHQTSSPAPGWAPPIRAYGSEQRSWDRGPIRPCPYLPASCRKRSRHRPSALFARNSFIPYRRTCWCGSTVKTIWKTIRPERK</sequence>
<dbReference type="SUPFAM" id="SSF56601">
    <property type="entry name" value="beta-lactamase/transpeptidase-like"/>
    <property type="match status" value="1"/>
</dbReference>
<dbReference type="GO" id="GO:0006508">
    <property type="term" value="P:proteolysis"/>
    <property type="evidence" value="ECO:0007669"/>
    <property type="project" value="UniProtKB-KW"/>
</dbReference>
<evidence type="ECO:0000256" key="10">
    <source>
        <dbReference type="ARBA" id="ARBA00022801"/>
    </source>
</evidence>
<protein>
    <submittedName>
        <fullName evidence="20">Multimodular transpeptidase-transglycosylase</fullName>
    </submittedName>
</protein>
<dbReference type="Proteomes" id="UP000032900">
    <property type="component" value="Unassembled WGS sequence"/>
</dbReference>
<reference evidence="20 21" key="1">
    <citation type="journal article" date="2015" name="Microbes Environ.">
        <title>Distribution and evolution of nitrogen fixation genes in the phylum bacteroidetes.</title>
        <authorList>
            <person name="Inoue J."/>
            <person name="Oshima K."/>
            <person name="Suda W."/>
            <person name="Sakamoto M."/>
            <person name="Iino T."/>
            <person name="Noda S."/>
            <person name="Hongoh Y."/>
            <person name="Hattori M."/>
            <person name="Ohkuma M."/>
        </authorList>
    </citation>
    <scope>NUCLEOTIDE SEQUENCE [LARGE SCALE GENOMIC DNA]</scope>
    <source>
        <strain evidence="20">JCM 15548</strain>
    </source>
</reference>
<keyword evidence="21" id="KW-1185">Reference proteome</keyword>
<evidence type="ECO:0000256" key="17">
    <source>
        <dbReference type="ARBA" id="ARBA00049902"/>
    </source>
</evidence>
<evidence type="ECO:0000256" key="9">
    <source>
        <dbReference type="ARBA" id="ARBA00022679"/>
    </source>
</evidence>
<comment type="caution">
    <text evidence="20">The sequence shown here is derived from an EMBL/GenBank/DDBJ whole genome shotgun (WGS) entry which is preliminary data.</text>
</comment>
<evidence type="ECO:0000256" key="16">
    <source>
        <dbReference type="ARBA" id="ARBA00034000"/>
    </source>
</evidence>
<dbReference type="EMBL" id="BAZW01000014">
    <property type="protein sequence ID" value="GAO29858.1"/>
    <property type="molecule type" value="Genomic_DNA"/>
</dbReference>
<evidence type="ECO:0000256" key="13">
    <source>
        <dbReference type="ARBA" id="ARBA00023136"/>
    </source>
</evidence>
<dbReference type="GO" id="GO:0008955">
    <property type="term" value="F:peptidoglycan glycosyltransferase activity"/>
    <property type="evidence" value="ECO:0007669"/>
    <property type="project" value="UniProtKB-EC"/>
</dbReference>
<keyword evidence="15" id="KW-0961">Cell wall biogenesis/degradation</keyword>
<name>A0A0E9LX18_9BACT</name>
<dbReference type="SUPFAM" id="SSF53955">
    <property type="entry name" value="Lysozyme-like"/>
    <property type="match status" value="1"/>
</dbReference>
<keyword evidence="10" id="KW-0378">Hydrolase</keyword>
<dbReference type="GO" id="GO:0008658">
    <property type="term" value="F:penicillin binding"/>
    <property type="evidence" value="ECO:0007669"/>
    <property type="project" value="InterPro"/>
</dbReference>
<dbReference type="AlphaFoldDB" id="A0A0E9LX18"/>
<dbReference type="InterPro" id="IPR050396">
    <property type="entry name" value="Glycosyltr_51/Transpeptidase"/>
</dbReference>
<comment type="similarity">
    <text evidence="3">In the C-terminal section; belongs to the transpeptidase family.</text>
</comment>
<comment type="similarity">
    <text evidence="4">In the N-terminal section; belongs to the glycosyltransferase 51 family.</text>
</comment>
<dbReference type="GO" id="GO:0005886">
    <property type="term" value="C:plasma membrane"/>
    <property type="evidence" value="ECO:0007669"/>
    <property type="project" value="UniProtKB-SubCell"/>
</dbReference>
<dbReference type="OrthoDB" id="9766909at2"/>
<dbReference type="InterPro" id="IPR001460">
    <property type="entry name" value="PCN-bd_Tpept"/>
</dbReference>
<comment type="subcellular location">
    <subcellularLocation>
        <location evidence="1">Cell membrane</location>
    </subcellularLocation>
</comment>
<evidence type="ECO:0000256" key="8">
    <source>
        <dbReference type="ARBA" id="ARBA00022676"/>
    </source>
</evidence>
<evidence type="ECO:0000256" key="5">
    <source>
        <dbReference type="ARBA" id="ARBA00022475"/>
    </source>
</evidence>
<evidence type="ECO:0000259" key="18">
    <source>
        <dbReference type="Pfam" id="PF00905"/>
    </source>
</evidence>
<evidence type="ECO:0000256" key="3">
    <source>
        <dbReference type="ARBA" id="ARBA00007090"/>
    </source>
</evidence>
<dbReference type="Gene3D" id="3.40.710.10">
    <property type="entry name" value="DD-peptidase/beta-lactamase superfamily"/>
    <property type="match status" value="1"/>
</dbReference>
<dbReference type="GO" id="GO:0030288">
    <property type="term" value="C:outer membrane-bounded periplasmic space"/>
    <property type="evidence" value="ECO:0007669"/>
    <property type="project" value="TreeGrafter"/>
</dbReference>
<feature type="domain" description="Glycosyl transferase family 51" evidence="19">
    <location>
        <begin position="9"/>
        <end position="187"/>
    </location>
</feature>
<dbReference type="STRING" id="1236989.JCM15548_12089"/>
<evidence type="ECO:0000313" key="20">
    <source>
        <dbReference type="EMBL" id="GAO29858.1"/>
    </source>
</evidence>
<dbReference type="GO" id="GO:0009252">
    <property type="term" value="P:peptidoglycan biosynthetic process"/>
    <property type="evidence" value="ECO:0007669"/>
    <property type="project" value="UniProtKB-KW"/>
</dbReference>
<comment type="catalytic activity">
    <reaction evidence="16">
        <text>Preferential cleavage: (Ac)2-L-Lys-D-Ala-|-D-Ala. Also transpeptidation of peptidyl-alanyl moieties that are N-acyl substituents of D-alanine.</text>
        <dbReference type="EC" id="3.4.16.4"/>
    </reaction>
</comment>
<dbReference type="Pfam" id="PF00912">
    <property type="entry name" value="Transgly"/>
    <property type="match status" value="1"/>
</dbReference>
<dbReference type="GO" id="GO:0071555">
    <property type="term" value="P:cell wall organization"/>
    <property type="evidence" value="ECO:0007669"/>
    <property type="project" value="UniProtKB-KW"/>
</dbReference>
<keyword evidence="13" id="KW-0472">Membrane</keyword>
<dbReference type="Pfam" id="PF00905">
    <property type="entry name" value="Transpeptidase"/>
    <property type="match status" value="1"/>
</dbReference>
<comment type="catalytic activity">
    <reaction evidence="17">
        <text>[GlcNAc-(1-&gt;4)-Mur2Ac(oyl-L-Ala-gamma-D-Glu-L-Lys-D-Ala-D-Ala)](n)-di-trans,octa-cis-undecaprenyl diphosphate + beta-D-GlcNAc-(1-&gt;4)-Mur2Ac(oyl-L-Ala-gamma-D-Glu-L-Lys-D-Ala-D-Ala)-di-trans,octa-cis-undecaprenyl diphosphate = [GlcNAc-(1-&gt;4)-Mur2Ac(oyl-L-Ala-gamma-D-Glu-L-Lys-D-Ala-D-Ala)](n+1)-di-trans,octa-cis-undecaprenyl diphosphate + di-trans,octa-cis-undecaprenyl diphosphate + H(+)</text>
        <dbReference type="Rhea" id="RHEA:23708"/>
        <dbReference type="Rhea" id="RHEA-COMP:9602"/>
        <dbReference type="Rhea" id="RHEA-COMP:9603"/>
        <dbReference type="ChEBI" id="CHEBI:15378"/>
        <dbReference type="ChEBI" id="CHEBI:58405"/>
        <dbReference type="ChEBI" id="CHEBI:60033"/>
        <dbReference type="ChEBI" id="CHEBI:78435"/>
        <dbReference type="EC" id="2.4.99.28"/>
    </reaction>
</comment>
<dbReference type="PANTHER" id="PTHR32282">
    <property type="entry name" value="BINDING PROTEIN TRANSPEPTIDASE, PUTATIVE-RELATED"/>
    <property type="match status" value="1"/>
</dbReference>
<dbReference type="InterPro" id="IPR036950">
    <property type="entry name" value="PBP_transglycosylase"/>
</dbReference>
<accession>A0A0E9LX18</accession>
<evidence type="ECO:0000256" key="6">
    <source>
        <dbReference type="ARBA" id="ARBA00022645"/>
    </source>
</evidence>
<keyword evidence="7" id="KW-0645">Protease</keyword>
<dbReference type="Gene3D" id="1.10.3810.10">
    <property type="entry name" value="Biosynthetic peptidoglycan transglycosylase-like"/>
    <property type="match status" value="1"/>
</dbReference>
<keyword evidence="11" id="KW-0133">Cell shape</keyword>
<evidence type="ECO:0000259" key="19">
    <source>
        <dbReference type="Pfam" id="PF00912"/>
    </source>
</evidence>
<dbReference type="RefSeq" id="WP_157482570.1">
    <property type="nucleotide sequence ID" value="NZ_BAZW01000014.1"/>
</dbReference>
<evidence type="ECO:0000256" key="7">
    <source>
        <dbReference type="ARBA" id="ARBA00022670"/>
    </source>
</evidence>
<evidence type="ECO:0000256" key="12">
    <source>
        <dbReference type="ARBA" id="ARBA00022984"/>
    </source>
</evidence>
<comment type="pathway">
    <text evidence="2">Cell wall biogenesis; peptidoglycan biosynthesis.</text>
</comment>
<organism evidence="20 21">
    <name type="scientific">Geofilum rubicundum JCM 15548</name>
    <dbReference type="NCBI Taxonomy" id="1236989"/>
    <lineage>
        <taxon>Bacteria</taxon>
        <taxon>Pseudomonadati</taxon>
        <taxon>Bacteroidota</taxon>
        <taxon>Bacteroidia</taxon>
        <taxon>Marinilabiliales</taxon>
        <taxon>Marinilabiliaceae</taxon>
        <taxon>Geofilum</taxon>
    </lineage>
</organism>
<evidence type="ECO:0000256" key="1">
    <source>
        <dbReference type="ARBA" id="ARBA00004236"/>
    </source>
</evidence>
<dbReference type="GO" id="GO:0008360">
    <property type="term" value="P:regulation of cell shape"/>
    <property type="evidence" value="ECO:0007669"/>
    <property type="project" value="UniProtKB-KW"/>
</dbReference>
<dbReference type="PANTHER" id="PTHR32282:SF11">
    <property type="entry name" value="PENICILLIN-BINDING PROTEIN 1B"/>
    <property type="match status" value="1"/>
</dbReference>
<gene>
    <name evidence="20" type="ORF">JCM15548_12089</name>
</gene>
<keyword evidence="9" id="KW-0808">Transferase</keyword>
<dbReference type="GO" id="GO:0009002">
    <property type="term" value="F:serine-type D-Ala-D-Ala carboxypeptidase activity"/>
    <property type="evidence" value="ECO:0007669"/>
    <property type="project" value="UniProtKB-EC"/>
</dbReference>
<dbReference type="InterPro" id="IPR023346">
    <property type="entry name" value="Lysozyme-like_dom_sf"/>
</dbReference>
<proteinExistence type="inferred from homology"/>
<keyword evidence="5" id="KW-1003">Cell membrane</keyword>
<evidence type="ECO:0000256" key="4">
    <source>
        <dbReference type="ARBA" id="ARBA00007739"/>
    </source>
</evidence>
<dbReference type="InterPro" id="IPR001264">
    <property type="entry name" value="Glyco_trans_51"/>
</dbReference>
<keyword evidence="6" id="KW-0121">Carboxypeptidase</keyword>
<keyword evidence="8" id="KW-0328">Glycosyltransferase</keyword>
<evidence type="ECO:0000256" key="11">
    <source>
        <dbReference type="ARBA" id="ARBA00022960"/>
    </source>
</evidence>
<evidence type="ECO:0000256" key="2">
    <source>
        <dbReference type="ARBA" id="ARBA00004752"/>
    </source>
</evidence>
<feature type="domain" description="Penicillin-binding protein transpeptidase" evidence="18">
    <location>
        <begin position="357"/>
        <end position="564"/>
    </location>
</feature>
<dbReference type="InterPro" id="IPR012338">
    <property type="entry name" value="Beta-lactam/transpept-like"/>
</dbReference>